<proteinExistence type="predicted"/>
<evidence type="ECO:0008006" key="4">
    <source>
        <dbReference type="Google" id="ProtNLM"/>
    </source>
</evidence>
<gene>
    <name evidence="2" type="ORF">FHG64_18695</name>
</gene>
<accession>A0A5B7X743</accession>
<dbReference type="KEGG" id="afla:FHG64_18695"/>
<dbReference type="Proteomes" id="UP000309016">
    <property type="component" value="Chromosome"/>
</dbReference>
<dbReference type="InterPro" id="IPR015943">
    <property type="entry name" value="WD40/YVTN_repeat-like_dom_sf"/>
</dbReference>
<dbReference type="RefSeq" id="WP_139067803.1">
    <property type="nucleotide sequence ID" value="NZ_CP040812.1"/>
</dbReference>
<dbReference type="AlphaFoldDB" id="A0A5B7X743"/>
<dbReference type="InterPro" id="IPR051200">
    <property type="entry name" value="Host-pathogen_enzymatic-act"/>
</dbReference>
<evidence type="ECO:0000313" key="3">
    <source>
        <dbReference type="Proteomes" id="UP000309016"/>
    </source>
</evidence>
<sequence>MKINNFLSLAIAAVALFTSCQSDDAINNMPEPVAEEEFSNGIFILNEGNFGGGNSSVAFVDEEHSEVSLNVFSEANAGMALGDVAQSMGFYEDYAFIVVNVSNKIEIVNRNTFEHVATIDEGLENPRFLTFSNGFAYVTNWGDGSNPEDDFVAVIDIDSFTILENIAVEEGPEAIVEANGILYVAHLGGFSFNDKISVINTANNTVEETIIVGDRPNSLEITNNSLWVATGGLPSYAEQETAGKIVRIDLATGEIEEELFFPNPTDHPANLRIDNDIIYYTLNGDVYSFTAGAEDLPVIPFLEMAEVASLYGFEVEEGYIYAASANADFTGDGDLYIYDATNGSLINDFKVGINPNGIYFNQ</sequence>
<reference evidence="2 3" key="1">
    <citation type="submission" date="2019-06" db="EMBL/GenBank/DDBJ databases">
        <title>Complete genome sequence of Antarcticibacterium flavum KCTC 52984T from an Antarctic marine sediment.</title>
        <authorList>
            <person name="Lee Y.M."/>
            <person name="Shin S.C."/>
        </authorList>
    </citation>
    <scope>NUCLEOTIDE SEQUENCE [LARGE SCALE GENOMIC DNA]</scope>
    <source>
        <strain evidence="2 3">KCTC 52984</strain>
    </source>
</reference>
<keyword evidence="1" id="KW-0732">Signal</keyword>
<dbReference type="PROSITE" id="PS51257">
    <property type="entry name" value="PROKAR_LIPOPROTEIN"/>
    <property type="match status" value="1"/>
</dbReference>
<evidence type="ECO:0000256" key="1">
    <source>
        <dbReference type="SAM" id="SignalP"/>
    </source>
</evidence>
<name>A0A5B7X743_9FLAO</name>
<dbReference type="EMBL" id="CP040812">
    <property type="protein sequence ID" value="QCY71257.1"/>
    <property type="molecule type" value="Genomic_DNA"/>
</dbReference>
<dbReference type="OrthoDB" id="9773938at2"/>
<dbReference type="SUPFAM" id="SSF63825">
    <property type="entry name" value="YWTD domain"/>
    <property type="match status" value="1"/>
</dbReference>
<feature type="signal peptide" evidence="1">
    <location>
        <begin position="1"/>
        <end position="24"/>
    </location>
</feature>
<dbReference type="PANTHER" id="PTHR47197:SF3">
    <property type="entry name" value="DIHYDRO-HEME D1 DEHYDROGENASE"/>
    <property type="match status" value="1"/>
</dbReference>
<protein>
    <recommendedName>
        <fullName evidence="4">YncE family protein</fullName>
    </recommendedName>
</protein>
<dbReference type="Gene3D" id="2.130.10.10">
    <property type="entry name" value="YVTN repeat-like/Quinoprotein amine dehydrogenase"/>
    <property type="match status" value="1"/>
</dbReference>
<keyword evidence="3" id="KW-1185">Reference proteome</keyword>
<dbReference type="PANTHER" id="PTHR47197">
    <property type="entry name" value="PROTEIN NIRF"/>
    <property type="match status" value="1"/>
</dbReference>
<dbReference type="InterPro" id="IPR031815">
    <property type="entry name" value="DUF5074"/>
</dbReference>
<organism evidence="2 3">
    <name type="scientific">Antarcticibacterium flavum</name>
    <dbReference type="NCBI Taxonomy" id="2058175"/>
    <lineage>
        <taxon>Bacteria</taxon>
        <taxon>Pseudomonadati</taxon>
        <taxon>Bacteroidota</taxon>
        <taxon>Flavobacteriia</taxon>
        <taxon>Flavobacteriales</taxon>
        <taxon>Flavobacteriaceae</taxon>
        <taxon>Antarcticibacterium</taxon>
    </lineage>
</organism>
<evidence type="ECO:0000313" key="2">
    <source>
        <dbReference type="EMBL" id="QCY71257.1"/>
    </source>
</evidence>
<feature type="chain" id="PRO_5022923242" description="YncE family protein" evidence="1">
    <location>
        <begin position="25"/>
        <end position="362"/>
    </location>
</feature>
<dbReference type="Pfam" id="PF16819">
    <property type="entry name" value="DUF5074"/>
    <property type="match status" value="1"/>
</dbReference>